<proteinExistence type="predicted"/>
<protein>
    <submittedName>
        <fullName evidence="2">Rpa-associated phosphoesterase</fullName>
        <ecNumber evidence="2">3.1.-.-</ecNumber>
    </submittedName>
</protein>
<dbReference type="Pfam" id="PF00149">
    <property type="entry name" value="Metallophos"/>
    <property type="match status" value="1"/>
</dbReference>
<dbReference type="Proteomes" id="UP000066737">
    <property type="component" value="Chromosome I"/>
</dbReference>
<dbReference type="SUPFAM" id="SSF56300">
    <property type="entry name" value="Metallo-dependent phosphatases"/>
    <property type="match status" value="1"/>
</dbReference>
<dbReference type="AlphaFoldDB" id="A0A0U5H3P2"/>
<evidence type="ECO:0000259" key="1">
    <source>
        <dbReference type="Pfam" id="PF00149"/>
    </source>
</evidence>
<dbReference type="CDD" id="cd07391">
    <property type="entry name" value="MPP_PF1019"/>
    <property type="match status" value="1"/>
</dbReference>
<dbReference type="OrthoDB" id="10013at2157"/>
<evidence type="ECO:0000313" key="2">
    <source>
        <dbReference type="EMBL" id="CQH57610.1"/>
    </source>
</evidence>
<sequence>MALVEPIPGEPAAVADLGDEQALVVADYHAGIEVSLRREGLEVQSQAERRRERLLDLVRETRADRVVFLGDLGHAIGTPEGAEYDELEALFDALDVPVTLVVGNHDGGLADEFGIDATPPEGARFGDIGFAHGHTWPAPEVLEAETICVGHEHPTVRLEDEVGGARVERAWLRGPLDAAPFETHHSEAIDVTGDLAVFPAFNDLSGGTWVNVEGQEFLAPFLPGACPDAELYLLDGTRLGRYRDV</sequence>
<dbReference type="EC" id="3.1.-.-" evidence="2"/>
<organism evidence="2 3">
    <name type="scientific">Halobacterium hubeiense</name>
    <dbReference type="NCBI Taxonomy" id="1407499"/>
    <lineage>
        <taxon>Archaea</taxon>
        <taxon>Methanobacteriati</taxon>
        <taxon>Methanobacteriota</taxon>
        <taxon>Stenosarchaea group</taxon>
        <taxon>Halobacteria</taxon>
        <taxon>Halobacteriales</taxon>
        <taxon>Halobacteriaceae</taxon>
        <taxon>Halobacterium</taxon>
    </lineage>
</organism>
<reference evidence="3" key="1">
    <citation type="journal article" date="2016" name="Environ. Microbiol.">
        <title>The complete genome of a viable archaeum isolated from 123-million-year-old rock salt.</title>
        <authorList>
            <person name="Jaakkola S.T."/>
            <person name="Pfeiffer F."/>
            <person name="Ravantti J.J."/>
            <person name="Guo Q."/>
            <person name="Liu Y."/>
            <person name="Chen X."/>
            <person name="Ma H."/>
            <person name="Yang C."/>
            <person name="Oksanen H.M."/>
            <person name="Bamford D.H."/>
        </authorList>
    </citation>
    <scope>NUCLEOTIDE SEQUENCE</scope>
    <source>
        <strain evidence="3">JI20-1</strain>
    </source>
</reference>
<dbReference type="GeneID" id="26659205"/>
<gene>
    <name evidence="2" type="primary">rpe</name>
    <name evidence="2" type="ORF">HHUB_2569</name>
</gene>
<dbReference type="STRING" id="1407499.HHUB_2569"/>
<keyword evidence="2" id="KW-0378">Hydrolase</keyword>
<accession>A0A0U5H3P2</accession>
<dbReference type="InterPro" id="IPR024173">
    <property type="entry name" value="Pesterase_MJ0037-like"/>
</dbReference>
<dbReference type="PANTHER" id="PTHR39323">
    <property type="entry name" value="BLR1149 PROTEIN"/>
    <property type="match status" value="1"/>
</dbReference>
<dbReference type="InterPro" id="IPR004843">
    <property type="entry name" value="Calcineurin-like_PHP"/>
</dbReference>
<dbReference type="EMBL" id="LN831302">
    <property type="protein sequence ID" value="CQH57610.1"/>
    <property type="molecule type" value="Genomic_DNA"/>
</dbReference>
<keyword evidence="3" id="KW-1185">Reference proteome</keyword>
<dbReference type="RefSeq" id="WP_059057004.1">
    <property type="nucleotide sequence ID" value="NZ_CEML01000001.1"/>
</dbReference>
<dbReference type="Gene3D" id="3.60.21.10">
    <property type="match status" value="1"/>
</dbReference>
<dbReference type="PANTHER" id="PTHR39323:SF1">
    <property type="entry name" value="BLR1149 PROTEIN"/>
    <property type="match status" value="1"/>
</dbReference>
<dbReference type="InterPro" id="IPR029052">
    <property type="entry name" value="Metallo-depent_PP-like"/>
</dbReference>
<feature type="domain" description="Calcineurin-like phosphoesterase" evidence="1">
    <location>
        <begin position="23"/>
        <end position="134"/>
    </location>
</feature>
<dbReference type="PIRSF" id="PIRSF000887">
    <property type="entry name" value="Pesterase_MJ0037"/>
    <property type="match status" value="1"/>
</dbReference>
<dbReference type="KEGG" id="hhb:Hhub_2569"/>
<evidence type="ECO:0000313" key="3">
    <source>
        <dbReference type="Proteomes" id="UP000066737"/>
    </source>
</evidence>
<dbReference type="GO" id="GO:0016787">
    <property type="term" value="F:hydrolase activity"/>
    <property type="evidence" value="ECO:0007669"/>
    <property type="project" value="UniProtKB-KW"/>
</dbReference>
<name>A0A0U5H3P2_9EURY</name>